<sequence length="557" mass="59713">MPPKSPTSSRQTEYSSVRPHRVGAHASTGQRSKTLAMTPSNSVAQRVDQLDQPRQAAPMAHASQASLSKASRTHATTSKPDGTSTSHAAQSESDTAIRLISETAHDLRSPLASVAATLEIVSDGELGPISGIQSECLKAALRQCEYLNTLVGEMLHADGLLNGMTRLRRRAVDCESVQQMVTEATAAVLVGKRIDLLFDTSALHNATLYVDPSLLCRLLVNLVINASRASSEGSHILVRIWDDADAGVANWSVSDCGAGMSAKQMNALGNLGQQRACDGATGTGLGLMICRQLATLQFSSLNIQSRQGSGTDIKFETPLAQPTAIATAYAHFRSSIAKPSQSTADATLDEPTRNSGNDHSDSAAWNFAALGYAGTGPARLTQVAIGTLQIGDDLSAEQSDAIDAVIQSRLGRFEISYRSTRCGWTWVFDADREGIENRIAQLDNIIRNQFGPLDVRWGETSIVPVNFRTLQRTLVDRITKQSLSAASASAGAGVDHDEVRLGTQPLSNSPVASMRLDQQLRTLTARFKKQSNQLQESVHSLRPPTTIPDPHIASRTE</sequence>
<dbReference type="InterPro" id="IPR005467">
    <property type="entry name" value="His_kinase_dom"/>
</dbReference>
<dbReference type="SMART" id="SM00387">
    <property type="entry name" value="HATPase_c"/>
    <property type="match status" value="1"/>
</dbReference>
<feature type="region of interest" description="Disordered" evidence="7">
    <location>
        <begin position="494"/>
        <end position="514"/>
    </location>
</feature>
<dbReference type="PANTHER" id="PTHR43711:SF26">
    <property type="entry name" value="SENSOR HISTIDINE KINASE RCSC"/>
    <property type="match status" value="1"/>
</dbReference>
<dbReference type="InterPro" id="IPR036890">
    <property type="entry name" value="HATPase_C_sf"/>
</dbReference>
<keyword evidence="10" id="KW-1185">Reference proteome</keyword>
<evidence type="ECO:0000256" key="1">
    <source>
        <dbReference type="ARBA" id="ARBA00000085"/>
    </source>
</evidence>
<dbReference type="InterPro" id="IPR050736">
    <property type="entry name" value="Sensor_HK_Regulatory"/>
</dbReference>
<keyword evidence="4" id="KW-0808">Transferase</keyword>
<protein>
    <recommendedName>
        <fullName evidence="2">histidine kinase</fullName>
        <ecNumber evidence="2">2.7.13.3</ecNumber>
    </recommendedName>
</protein>
<dbReference type="Pfam" id="PF00512">
    <property type="entry name" value="HisKA"/>
    <property type="match status" value="1"/>
</dbReference>
<evidence type="ECO:0000256" key="7">
    <source>
        <dbReference type="SAM" id="MobiDB-lite"/>
    </source>
</evidence>
<keyword evidence="6" id="KW-0902">Two-component regulatory system</keyword>
<feature type="region of interest" description="Disordered" evidence="7">
    <location>
        <begin position="1"/>
        <end position="93"/>
    </location>
</feature>
<dbReference type="RefSeq" id="WP_283431708.1">
    <property type="nucleotide sequence ID" value="NZ_FXUG01000002.1"/>
</dbReference>
<evidence type="ECO:0000256" key="3">
    <source>
        <dbReference type="ARBA" id="ARBA00022553"/>
    </source>
</evidence>
<dbReference type="Gene3D" id="3.30.565.10">
    <property type="entry name" value="Histidine kinase-like ATPase, C-terminal domain"/>
    <property type="match status" value="1"/>
</dbReference>
<dbReference type="PRINTS" id="PR00344">
    <property type="entry name" value="BCTRLSENSOR"/>
</dbReference>
<accession>A0ABY1PYP8</accession>
<dbReference type="EMBL" id="FXUG01000002">
    <property type="protein sequence ID" value="SMP48226.1"/>
    <property type="molecule type" value="Genomic_DNA"/>
</dbReference>
<proteinExistence type="predicted"/>
<organism evidence="9 10">
    <name type="scientific">Neorhodopirellula lusitana</name>
    <dbReference type="NCBI Taxonomy" id="445327"/>
    <lineage>
        <taxon>Bacteria</taxon>
        <taxon>Pseudomonadati</taxon>
        <taxon>Planctomycetota</taxon>
        <taxon>Planctomycetia</taxon>
        <taxon>Pirellulales</taxon>
        <taxon>Pirellulaceae</taxon>
        <taxon>Neorhodopirellula</taxon>
    </lineage>
</organism>
<reference evidence="9 10" key="1">
    <citation type="submission" date="2017-05" db="EMBL/GenBank/DDBJ databases">
        <authorList>
            <person name="Varghese N."/>
            <person name="Submissions S."/>
        </authorList>
    </citation>
    <scope>NUCLEOTIDE SEQUENCE [LARGE SCALE GENOMIC DNA]</scope>
    <source>
        <strain evidence="9 10">DSM 25457</strain>
    </source>
</reference>
<comment type="caution">
    <text evidence="9">The sequence shown here is derived from an EMBL/GenBank/DDBJ whole genome shotgun (WGS) entry which is preliminary data.</text>
</comment>
<dbReference type="PANTHER" id="PTHR43711">
    <property type="entry name" value="TWO-COMPONENT HISTIDINE KINASE"/>
    <property type="match status" value="1"/>
</dbReference>
<keyword evidence="3" id="KW-0597">Phosphoprotein</keyword>
<dbReference type="InterPro" id="IPR036097">
    <property type="entry name" value="HisK_dim/P_sf"/>
</dbReference>
<dbReference type="PROSITE" id="PS50109">
    <property type="entry name" value="HIS_KIN"/>
    <property type="match status" value="1"/>
</dbReference>
<evidence type="ECO:0000256" key="6">
    <source>
        <dbReference type="ARBA" id="ARBA00023012"/>
    </source>
</evidence>
<comment type="catalytic activity">
    <reaction evidence="1">
        <text>ATP + protein L-histidine = ADP + protein N-phospho-L-histidine.</text>
        <dbReference type="EC" id="2.7.13.3"/>
    </reaction>
</comment>
<keyword evidence="5" id="KW-0418">Kinase</keyword>
<feature type="compositionally biased region" description="Polar residues" evidence="7">
    <location>
        <begin position="63"/>
        <end position="93"/>
    </location>
</feature>
<dbReference type="Pfam" id="PF02518">
    <property type="entry name" value="HATPase_c"/>
    <property type="match status" value="1"/>
</dbReference>
<feature type="region of interest" description="Disordered" evidence="7">
    <location>
        <begin position="532"/>
        <end position="557"/>
    </location>
</feature>
<dbReference type="SUPFAM" id="SSF55874">
    <property type="entry name" value="ATPase domain of HSP90 chaperone/DNA topoisomerase II/histidine kinase"/>
    <property type="match status" value="1"/>
</dbReference>
<dbReference type="InterPro" id="IPR003661">
    <property type="entry name" value="HisK_dim/P_dom"/>
</dbReference>
<dbReference type="Proteomes" id="UP001158067">
    <property type="component" value="Unassembled WGS sequence"/>
</dbReference>
<evidence type="ECO:0000259" key="8">
    <source>
        <dbReference type="PROSITE" id="PS50109"/>
    </source>
</evidence>
<dbReference type="EC" id="2.7.13.3" evidence="2"/>
<evidence type="ECO:0000256" key="2">
    <source>
        <dbReference type="ARBA" id="ARBA00012438"/>
    </source>
</evidence>
<evidence type="ECO:0000313" key="9">
    <source>
        <dbReference type="EMBL" id="SMP48226.1"/>
    </source>
</evidence>
<dbReference type="SMART" id="SM00388">
    <property type="entry name" value="HisKA"/>
    <property type="match status" value="1"/>
</dbReference>
<dbReference type="InterPro" id="IPR004358">
    <property type="entry name" value="Sig_transdc_His_kin-like_C"/>
</dbReference>
<dbReference type="SUPFAM" id="SSF47384">
    <property type="entry name" value="Homodimeric domain of signal transducing histidine kinase"/>
    <property type="match status" value="1"/>
</dbReference>
<name>A0ABY1PYP8_9BACT</name>
<evidence type="ECO:0000256" key="5">
    <source>
        <dbReference type="ARBA" id="ARBA00022777"/>
    </source>
</evidence>
<feature type="compositionally biased region" description="Polar residues" evidence="7">
    <location>
        <begin position="27"/>
        <end position="44"/>
    </location>
</feature>
<dbReference type="CDD" id="cd00082">
    <property type="entry name" value="HisKA"/>
    <property type="match status" value="1"/>
</dbReference>
<evidence type="ECO:0000256" key="4">
    <source>
        <dbReference type="ARBA" id="ARBA00022679"/>
    </source>
</evidence>
<feature type="compositionally biased region" description="Polar residues" evidence="7">
    <location>
        <begin position="1"/>
        <end position="15"/>
    </location>
</feature>
<gene>
    <name evidence="9" type="ORF">SAMN06265222_102396</name>
</gene>
<evidence type="ECO:0000313" key="10">
    <source>
        <dbReference type="Proteomes" id="UP001158067"/>
    </source>
</evidence>
<feature type="region of interest" description="Disordered" evidence="7">
    <location>
        <begin position="340"/>
        <end position="360"/>
    </location>
</feature>
<dbReference type="Gene3D" id="1.10.287.130">
    <property type="match status" value="1"/>
</dbReference>
<dbReference type="InterPro" id="IPR003594">
    <property type="entry name" value="HATPase_dom"/>
</dbReference>
<feature type="domain" description="Histidine kinase" evidence="8">
    <location>
        <begin position="102"/>
        <end position="321"/>
    </location>
</feature>
<feature type="compositionally biased region" description="Basic and acidic residues" evidence="7">
    <location>
        <begin position="350"/>
        <end position="360"/>
    </location>
</feature>